<gene>
    <name evidence="4" type="ORF">NLJ89_g6649</name>
</gene>
<feature type="region of interest" description="Disordered" evidence="2">
    <location>
        <begin position="29"/>
        <end position="59"/>
    </location>
</feature>
<sequence length="404" mass="45637">MAIEAVVETRDGVERILRAVRNEKESRKAIDNQSEEIPRSGFSLASKGKGIDPSNWGNVDIPEDELDVHTQQVMLDDALENGQEVTQRRTEEIDEQSAEPPYIDLHAEYQKVREQKKALREKMKASFQAVPVQTNGELPLRGISTTPMSRGLERAIGKVGQQARTHAARAEALKPVNQLPQDSVLGQFFARQSGGGGGSGPSDSDSSDEEEDLPRGPHFPPTSRQPPKISGPSVPATVAKAVTMRTIYRQPNPTEPSRYYGDENIDKYMQFVQDFEQYCKEAGIPEEDQVIKCGHFLGGKARSFYSTMVALNVNEWDLPNFLRELFNWCFPPDFRLKQRKRLENFRQGGMLVSEYAHKLDMLFRIVGASSKRQRIDKLWNGLRDRLSEVRVRAGPDPDLRQSRN</sequence>
<feature type="coiled-coil region" evidence="1">
    <location>
        <begin position="102"/>
        <end position="129"/>
    </location>
</feature>
<name>A0A9W8MUF5_9AGAR</name>
<evidence type="ECO:0000259" key="3">
    <source>
        <dbReference type="Pfam" id="PF03732"/>
    </source>
</evidence>
<proteinExistence type="predicted"/>
<reference evidence="4" key="1">
    <citation type="submission" date="2022-07" db="EMBL/GenBank/DDBJ databases">
        <title>Genome Sequence of Agrocybe chaxingu.</title>
        <authorList>
            <person name="Buettner E."/>
        </authorList>
    </citation>
    <scope>NUCLEOTIDE SEQUENCE</scope>
    <source>
        <strain evidence="4">MP-N11</strain>
    </source>
</reference>
<feature type="domain" description="Retrotransposon gag" evidence="3">
    <location>
        <begin position="295"/>
        <end position="384"/>
    </location>
</feature>
<dbReference type="EMBL" id="JANKHO010000722">
    <property type="protein sequence ID" value="KAJ3506825.1"/>
    <property type="molecule type" value="Genomic_DNA"/>
</dbReference>
<dbReference type="OrthoDB" id="3205788at2759"/>
<dbReference type="InterPro" id="IPR005162">
    <property type="entry name" value="Retrotrans_gag_dom"/>
</dbReference>
<protein>
    <recommendedName>
        <fullName evidence="3">Retrotransposon gag domain-containing protein</fullName>
    </recommendedName>
</protein>
<dbReference type="AlphaFoldDB" id="A0A9W8MUF5"/>
<comment type="caution">
    <text evidence="4">The sequence shown here is derived from an EMBL/GenBank/DDBJ whole genome shotgun (WGS) entry which is preliminary data.</text>
</comment>
<evidence type="ECO:0000256" key="1">
    <source>
        <dbReference type="SAM" id="Coils"/>
    </source>
</evidence>
<evidence type="ECO:0000313" key="4">
    <source>
        <dbReference type="EMBL" id="KAJ3506825.1"/>
    </source>
</evidence>
<organism evidence="4 5">
    <name type="scientific">Agrocybe chaxingu</name>
    <dbReference type="NCBI Taxonomy" id="84603"/>
    <lineage>
        <taxon>Eukaryota</taxon>
        <taxon>Fungi</taxon>
        <taxon>Dikarya</taxon>
        <taxon>Basidiomycota</taxon>
        <taxon>Agaricomycotina</taxon>
        <taxon>Agaricomycetes</taxon>
        <taxon>Agaricomycetidae</taxon>
        <taxon>Agaricales</taxon>
        <taxon>Agaricineae</taxon>
        <taxon>Strophariaceae</taxon>
        <taxon>Agrocybe</taxon>
    </lineage>
</organism>
<dbReference type="Pfam" id="PF03732">
    <property type="entry name" value="Retrotrans_gag"/>
    <property type="match status" value="1"/>
</dbReference>
<feature type="region of interest" description="Disordered" evidence="2">
    <location>
        <begin position="189"/>
        <end position="235"/>
    </location>
</feature>
<dbReference type="Proteomes" id="UP001148786">
    <property type="component" value="Unassembled WGS sequence"/>
</dbReference>
<accession>A0A9W8MUF5</accession>
<keyword evidence="5" id="KW-1185">Reference proteome</keyword>
<keyword evidence="1" id="KW-0175">Coiled coil</keyword>
<evidence type="ECO:0000313" key="5">
    <source>
        <dbReference type="Proteomes" id="UP001148786"/>
    </source>
</evidence>
<evidence type="ECO:0000256" key="2">
    <source>
        <dbReference type="SAM" id="MobiDB-lite"/>
    </source>
</evidence>